<dbReference type="VEuPathDB" id="FungiDB:Malapachy_3809"/>
<dbReference type="OrthoDB" id="74240at2759"/>
<dbReference type="PROSITE" id="PS50206">
    <property type="entry name" value="RHODANESE_3"/>
    <property type="match status" value="1"/>
</dbReference>
<evidence type="ECO:0000313" key="2">
    <source>
        <dbReference type="EMBL" id="KOS14136.1"/>
    </source>
</evidence>
<accession>A0A0M8MK78</accession>
<dbReference type="EMBL" id="LGAV01000004">
    <property type="protein sequence ID" value="KOS14136.1"/>
    <property type="molecule type" value="Genomic_DNA"/>
</dbReference>
<reference evidence="2 3" key="1">
    <citation type="submission" date="2015-07" db="EMBL/GenBank/DDBJ databases">
        <title>Draft Genome Sequence of Malassezia furfur CBS1878 and Malassezia pachydermatis CBS1879.</title>
        <authorList>
            <person name="Triana S."/>
            <person name="Ohm R."/>
            <person name="Gonzalez A."/>
            <person name="DeCock H."/>
            <person name="Restrepo S."/>
            <person name="Celis A."/>
        </authorList>
    </citation>
    <scope>NUCLEOTIDE SEQUENCE [LARGE SCALE GENOMIC DNA]</scope>
    <source>
        <strain evidence="2 3">CBS 1879</strain>
    </source>
</reference>
<organism evidence="2 3">
    <name type="scientific">Malassezia pachydermatis</name>
    <dbReference type="NCBI Taxonomy" id="77020"/>
    <lineage>
        <taxon>Eukaryota</taxon>
        <taxon>Fungi</taxon>
        <taxon>Dikarya</taxon>
        <taxon>Basidiomycota</taxon>
        <taxon>Ustilaginomycotina</taxon>
        <taxon>Malasseziomycetes</taxon>
        <taxon>Malasseziales</taxon>
        <taxon>Malasseziaceae</taxon>
        <taxon>Malassezia</taxon>
    </lineage>
</organism>
<gene>
    <name evidence="2" type="ORF">Malapachy_3809</name>
</gene>
<sequence>MALDAVRTSFLAWDRQLCLDLRPPAAFQQGHIAHAVSIAGIDALRSRFSTLPPRGVPFLLVCDAQDHDLIASTFVPTERWAIAAIFAIGTEAEGAVATAPYPTFLLSPTSFQAWAEAAQVWSLQDDTPHLLFTPAPVIQRCVDARLHSDRPGPCTILDLGCGAGRDLAYALVQARSAQQAWRGTGVDRWRAALDRASLLLSDLHLMQTSTETACEGFLPTQLTEDGYAIPLGPRGSAPSPPHTLTDWAVHVLPRPMYDMLWIVRFWPRACLPHLPRLLAPDGWIVLSHFVHAPMDVDIERRGTVLATYDAPPIDARIQPGEIEALLARWTADFGPCRVREHLIEPIEDGRPVCTLVVQCRCT</sequence>
<dbReference type="RefSeq" id="XP_017991768.1">
    <property type="nucleotide sequence ID" value="XM_018138268.1"/>
</dbReference>
<dbReference type="GeneID" id="28730144"/>
<comment type="caution">
    <text evidence="2">The sequence shown here is derived from an EMBL/GenBank/DDBJ whole genome shotgun (WGS) entry which is preliminary data.</text>
</comment>
<feature type="domain" description="Rhodanese" evidence="1">
    <location>
        <begin position="12"/>
        <end position="63"/>
    </location>
</feature>
<dbReference type="CDD" id="cd00158">
    <property type="entry name" value="RHOD"/>
    <property type="match status" value="1"/>
</dbReference>
<evidence type="ECO:0000313" key="3">
    <source>
        <dbReference type="Proteomes" id="UP000037751"/>
    </source>
</evidence>
<dbReference type="Gene3D" id="3.40.50.150">
    <property type="entry name" value="Vaccinia Virus protein VP39"/>
    <property type="match status" value="1"/>
</dbReference>
<dbReference type="InterPro" id="IPR029063">
    <property type="entry name" value="SAM-dependent_MTases_sf"/>
</dbReference>
<name>A0A0M8MK78_9BASI</name>
<proteinExistence type="predicted"/>
<dbReference type="Gene3D" id="3.40.250.10">
    <property type="entry name" value="Rhodanese-like domain"/>
    <property type="match status" value="1"/>
</dbReference>
<dbReference type="Proteomes" id="UP000037751">
    <property type="component" value="Unassembled WGS sequence"/>
</dbReference>
<dbReference type="InterPro" id="IPR036873">
    <property type="entry name" value="Rhodanese-like_dom_sf"/>
</dbReference>
<keyword evidence="3" id="KW-1185">Reference proteome</keyword>
<dbReference type="SUPFAM" id="SSF52821">
    <property type="entry name" value="Rhodanese/Cell cycle control phosphatase"/>
    <property type="match status" value="1"/>
</dbReference>
<protein>
    <recommendedName>
        <fullName evidence="1">Rhodanese domain-containing protein</fullName>
    </recommendedName>
</protein>
<dbReference type="AlphaFoldDB" id="A0A0M8MK78"/>
<dbReference type="SUPFAM" id="SSF53335">
    <property type="entry name" value="S-adenosyl-L-methionine-dependent methyltransferases"/>
    <property type="match status" value="1"/>
</dbReference>
<evidence type="ECO:0000259" key="1">
    <source>
        <dbReference type="PROSITE" id="PS50206"/>
    </source>
</evidence>
<dbReference type="InterPro" id="IPR001763">
    <property type="entry name" value="Rhodanese-like_dom"/>
</dbReference>